<dbReference type="Proteomes" id="UP000596083">
    <property type="component" value="Chromosome"/>
</dbReference>
<evidence type="ECO:0000313" key="6">
    <source>
        <dbReference type="EMBL" id="QQM29830.1"/>
    </source>
</evidence>
<organism evidence="6 7">
    <name type="scientific">Martelella lutilitoris</name>
    <dbReference type="NCBI Taxonomy" id="2583532"/>
    <lineage>
        <taxon>Bacteria</taxon>
        <taxon>Pseudomonadati</taxon>
        <taxon>Pseudomonadota</taxon>
        <taxon>Alphaproteobacteria</taxon>
        <taxon>Hyphomicrobiales</taxon>
        <taxon>Aurantimonadaceae</taxon>
        <taxon>Martelella</taxon>
    </lineage>
</organism>
<feature type="domain" description="Carbohydrate kinase FGGY C-terminal" evidence="5">
    <location>
        <begin position="268"/>
        <end position="450"/>
    </location>
</feature>
<dbReference type="AlphaFoldDB" id="A0A7T7HIK8"/>
<dbReference type="PANTHER" id="PTHR43095">
    <property type="entry name" value="SUGAR KINASE"/>
    <property type="match status" value="1"/>
</dbReference>
<evidence type="ECO:0000259" key="4">
    <source>
        <dbReference type="Pfam" id="PF00370"/>
    </source>
</evidence>
<dbReference type="InterPro" id="IPR018484">
    <property type="entry name" value="FGGY_N"/>
</dbReference>
<evidence type="ECO:0000256" key="3">
    <source>
        <dbReference type="ARBA" id="ARBA00022777"/>
    </source>
</evidence>
<evidence type="ECO:0000313" key="7">
    <source>
        <dbReference type="Proteomes" id="UP000596083"/>
    </source>
</evidence>
<dbReference type="KEGG" id="mlut:JET14_16240"/>
<reference evidence="6 7" key="1">
    <citation type="submission" date="2020-12" db="EMBL/GenBank/DDBJ databases">
        <authorList>
            <person name="Zheng R.K."/>
            <person name="Sun C.M."/>
        </authorList>
    </citation>
    <scope>NUCLEOTIDE SEQUENCE [LARGE SCALE GENOMIC DNA]</scope>
    <source>
        <strain evidence="6 7">ZRK001</strain>
    </source>
</reference>
<dbReference type="CDD" id="cd07808">
    <property type="entry name" value="ASKHA_NBD_FGGY_EcXK-like"/>
    <property type="match status" value="1"/>
</dbReference>
<keyword evidence="3 6" id="KW-0418">Kinase</keyword>
<protein>
    <submittedName>
        <fullName evidence="6">Xylulokinase</fullName>
    </submittedName>
</protein>
<dbReference type="Pfam" id="PF00370">
    <property type="entry name" value="FGGY_N"/>
    <property type="match status" value="1"/>
</dbReference>
<dbReference type="InterPro" id="IPR043129">
    <property type="entry name" value="ATPase_NBD"/>
</dbReference>
<comment type="similarity">
    <text evidence="1">Belongs to the FGGY kinase family.</text>
</comment>
<evidence type="ECO:0000259" key="5">
    <source>
        <dbReference type="Pfam" id="PF02782"/>
    </source>
</evidence>
<feature type="domain" description="Carbohydrate kinase FGGY N-terminal" evidence="4">
    <location>
        <begin position="14"/>
        <end position="249"/>
    </location>
</feature>
<dbReference type="Pfam" id="PF02782">
    <property type="entry name" value="FGGY_C"/>
    <property type="match status" value="1"/>
</dbReference>
<dbReference type="InterPro" id="IPR050406">
    <property type="entry name" value="FGGY_Carb_Kinase"/>
</dbReference>
<dbReference type="RefSeq" id="WP_200334840.1">
    <property type="nucleotide sequence ID" value="NZ_CP066786.1"/>
</dbReference>
<dbReference type="PANTHER" id="PTHR43095:SF5">
    <property type="entry name" value="XYLULOSE KINASE"/>
    <property type="match status" value="1"/>
</dbReference>
<dbReference type="SUPFAM" id="SSF53067">
    <property type="entry name" value="Actin-like ATPase domain"/>
    <property type="match status" value="2"/>
</dbReference>
<dbReference type="PIRSF" id="PIRSF000538">
    <property type="entry name" value="GlpK"/>
    <property type="match status" value="1"/>
</dbReference>
<dbReference type="GO" id="GO:0005975">
    <property type="term" value="P:carbohydrate metabolic process"/>
    <property type="evidence" value="ECO:0007669"/>
    <property type="project" value="InterPro"/>
</dbReference>
<evidence type="ECO:0000256" key="2">
    <source>
        <dbReference type="ARBA" id="ARBA00022679"/>
    </source>
</evidence>
<dbReference type="EMBL" id="CP066786">
    <property type="protein sequence ID" value="QQM29830.1"/>
    <property type="molecule type" value="Genomic_DNA"/>
</dbReference>
<dbReference type="GO" id="GO:0016301">
    <property type="term" value="F:kinase activity"/>
    <property type="evidence" value="ECO:0007669"/>
    <property type="project" value="UniProtKB-KW"/>
</dbReference>
<dbReference type="Gene3D" id="3.30.420.40">
    <property type="match status" value="2"/>
</dbReference>
<keyword evidence="2" id="KW-0808">Transferase</keyword>
<proteinExistence type="inferred from homology"/>
<gene>
    <name evidence="6" type="ORF">JET14_16240</name>
</gene>
<evidence type="ECO:0000256" key="1">
    <source>
        <dbReference type="ARBA" id="ARBA00009156"/>
    </source>
</evidence>
<dbReference type="InterPro" id="IPR018485">
    <property type="entry name" value="FGGY_C"/>
</dbReference>
<sequence>MADRSPGASAFGLLGIDLGAGSLKSTLIGLDGAVLAESSAPIRTMSPRPGWSEQAPGEWMEALARTTREIVGQAGNAEIGGVAITAGAHTQVLEDAGGNVIRPAILWNDQRAGAETEELRRQAGADILRIAGNSVNPTWTLPQMLWLKRNEPDAFTRFSRLYLAKDWLRKNLTGTWETDPIDAVGTLMASADGKSWSAELCDMIGWPLHTLPPIRPTLSVCGCVTVQAASLTGLKPGTPVVCGASDTAAETYGAGMLEEGLGVVKLATAATVSLLSRRPRPEATVINYPHIVPEAYYTIAGTNSCASAHDWLRRILTDQRSGGEGSGFGDLDREAASVPAGAEGLFFHPYLNGERSPHWDPLLRADFVGLGFNHSRGALVRALYEGVAYSLRDCLNAFCALGLNMKAARLIGGGAKSRLWSQIVADVLNIRIELPANGDASFGAALIAGIGVGVFPDPYSAAQVIGVRDTIMPEPSRAAYYAEGFRTYCDIQKALAPINHRLAELRGLAPG</sequence>
<dbReference type="InterPro" id="IPR000577">
    <property type="entry name" value="Carb_kinase_FGGY"/>
</dbReference>
<name>A0A7T7HIK8_9HYPH</name>
<accession>A0A7T7HIK8</accession>